<protein>
    <submittedName>
        <fullName evidence="4">RGPA2</fullName>
    </submittedName>
</protein>
<dbReference type="InterPro" id="IPR016024">
    <property type="entry name" value="ARM-type_fold"/>
</dbReference>
<dbReference type="InterPro" id="IPR035974">
    <property type="entry name" value="Rap/Ran-GAP_sf"/>
</dbReference>
<evidence type="ECO:0000259" key="3">
    <source>
        <dbReference type="PROSITE" id="PS50085"/>
    </source>
</evidence>
<evidence type="ECO:0000313" key="4">
    <source>
        <dbReference type="EMBL" id="THD23799.1"/>
    </source>
</evidence>
<evidence type="ECO:0000256" key="1">
    <source>
        <dbReference type="ARBA" id="ARBA00022468"/>
    </source>
</evidence>
<reference evidence="4" key="1">
    <citation type="submission" date="2019-03" db="EMBL/GenBank/DDBJ databases">
        <title>Improved annotation for the trematode Fasciola hepatica.</title>
        <authorList>
            <person name="Choi Y.-J."/>
            <person name="Martin J."/>
            <person name="Mitreva M."/>
        </authorList>
    </citation>
    <scope>NUCLEOTIDE SEQUENCE [LARGE SCALE GENOMIC DNA]</scope>
</reference>
<evidence type="ECO:0000256" key="2">
    <source>
        <dbReference type="SAM" id="MobiDB-lite"/>
    </source>
</evidence>
<dbReference type="GO" id="GO:0005737">
    <property type="term" value="C:cytoplasm"/>
    <property type="evidence" value="ECO:0007669"/>
    <property type="project" value="TreeGrafter"/>
</dbReference>
<dbReference type="FunFam" id="3.40.50.11210:FF:000001">
    <property type="entry name" value="Ral GTPase-activating protein subunit alpha-1 isoform 1"/>
    <property type="match status" value="1"/>
</dbReference>
<dbReference type="PANTHER" id="PTHR10063:SF11">
    <property type="entry name" value="RHO GTPASE-ACTIVATING PROTEIN CG5521-RELATED"/>
    <property type="match status" value="1"/>
</dbReference>
<feature type="compositionally biased region" description="Low complexity" evidence="2">
    <location>
        <begin position="1008"/>
        <end position="1017"/>
    </location>
</feature>
<dbReference type="SUPFAM" id="SSF111347">
    <property type="entry name" value="Rap/Ran-GAP"/>
    <property type="match status" value="1"/>
</dbReference>
<proteinExistence type="predicted"/>
<dbReference type="EMBL" id="JXXN02001940">
    <property type="protein sequence ID" value="THD23799.1"/>
    <property type="molecule type" value="Genomic_DNA"/>
</dbReference>
<dbReference type="GO" id="GO:0005096">
    <property type="term" value="F:GTPase activator activity"/>
    <property type="evidence" value="ECO:0007669"/>
    <property type="project" value="UniProtKB-KW"/>
</dbReference>
<dbReference type="GO" id="GO:0005634">
    <property type="term" value="C:nucleus"/>
    <property type="evidence" value="ECO:0007669"/>
    <property type="project" value="InterPro"/>
</dbReference>
<feature type="region of interest" description="Disordered" evidence="2">
    <location>
        <begin position="1512"/>
        <end position="1546"/>
    </location>
</feature>
<dbReference type="PANTHER" id="PTHR10063">
    <property type="entry name" value="TUBERIN"/>
    <property type="match status" value="1"/>
</dbReference>
<comment type="caution">
    <text evidence="4">The sequence shown here is derived from an EMBL/GenBank/DDBJ whole genome shotgun (WGS) entry which is preliminary data.</text>
</comment>
<feature type="compositionally biased region" description="Basic and acidic residues" evidence="2">
    <location>
        <begin position="1532"/>
        <end position="1542"/>
    </location>
</feature>
<feature type="region of interest" description="Disordered" evidence="2">
    <location>
        <begin position="1088"/>
        <end position="1111"/>
    </location>
</feature>
<sequence length="1587" mass="173997">MCAVSKSPIIWETHEINKCFLSLYSQVRTASGFSPHDPTFGVADTFTRSGRSAAFGPVRSATRTSVSPDNLSVLSIGSVVVDRRSRKISPMQSYESPLQKLNGTFPSSPSPPAAAMPVGLDDDSSSNLSRNENATSSRTSAEETSDHVSHGLNSSPQSNLGDRQCANDRESMILPDSVRPTSRYFHRGDTITADSPHQVLAVDSLKTPTKSRFQPHATALVTRDTYTPRCVLAGGQARGWTPDSVVVCWRRFLGILGRVNTIKSVSNLERIYAYFSDLTNTLLKIREHQLLGPVSDDCVQPIPDYIVPVDYILPTLFEALQLPNHPGSVKLSAIRTLSDAVIRPTDGKISEEVLSQFYLMLHRLLTAYDEPCLREVIRSCGPRFFGSNLPGIHLLLLDFLRGASFVLDDQSGVKEVPRTQALLMYTSLLCYPYHFGPFESLEPSSPATFKLVTCSDLKTKLLHALTQASRADPNAEVRCLALAALAMHCVVELVHFRADRITRPGQYPTSSTGTFLVDALVVLLGMMRFPDHSVAVVAVEMILMLADHCDLFLDLMPRFPLLIIRSAVWTLRLLWHTVSSKLPAVDKRLLVSLIVCLVEWTLRLPALLVRTPNSGSQNDGDSSVESNESTLSLVMSALYMVVCYPPSGSGSKQIGEETTTSTVPDAYSPFPDPLIDLLSECQIKIELQSFSISKPHLDASSLAMKSYLMADFGHPWSGFQLSGDEAYSGLQSVRLAARVALCQILNYQDHFPLDSQGALLNTFIQEHHDQMTDGTARDTTSRAANEKELTTEILESSNVQIFVINSSVLVSLLSLPASSIDHIGSGSRSRSRLDSPKPFTSTSDSTAAAMAEIFSPRPLVQSTSSTQTKPHFPHSAVSDSSFTRIIVRDFSGKYSWDLSCLYGQWNDSIVRDRNQSVPCDKNEIPDPMLALDFQSLGNPGRSAPPCPPPRLNPNPPPLTMNVILANASAPGMGTSSPTPVTQAGRCDDCTRNESRSGSELPRNITPQSSPATSPYSLSSDVLNSLLREISSNSPECSINWGPTPPGASDNSDPASCLNTSCFNMEALTGEQIIAQRHLDQEAIDKCSDRRGVSPDPDTNIQTGQNTCPTPTSPIPSVFDPFGKWAVHSGQFAVVRHLFNQLGFLSWERRRTVELVQKSAGLVRDLKHLDKLGARETHKIAVFYVSAGQEDKQSILSNQTASLEFENFVAGLGWEVDLHTHRGFRGGLERSGRAGNSTPYYATATVEVIFHVSTRMPSSTQEDLKYKHLGNDEVMIIWTENARAFSRSMLRTQFGDVLIIITPLASGLFRVDVRRESDVGFFGPIVQCAILDGSVLPSLVRATAINASRAIRTRKPGYRAHNEERACSLRQLISRHTSQACFEVFAESLFLASASNELAMSPNPGQQSTDPNDTAVTRTQDFPVEPVPVAPIPVSLANTSSATPVPPVTSTIGSRAGPVAKVSPFHPSQYRVSFVDGRVIARSREQFPQITIHPSTPVRTFESNDGFTNPVCQIHQSPKSRSRHHKQYSSVDRAYEQHPRSDKSPVVASAAANIKRLDFLQSDTRVPVPPHHPHHSKHLPTYKSHRHT</sequence>
<evidence type="ECO:0000313" key="5">
    <source>
        <dbReference type="Proteomes" id="UP000230066"/>
    </source>
</evidence>
<feature type="region of interest" description="Disordered" evidence="2">
    <location>
        <begin position="969"/>
        <end position="1017"/>
    </location>
</feature>
<keyword evidence="1" id="KW-0343">GTPase activation</keyword>
<feature type="region of interest" description="Disordered" evidence="2">
    <location>
        <begin position="1563"/>
        <end position="1587"/>
    </location>
</feature>
<feature type="compositionally biased region" description="Basic and acidic residues" evidence="2">
    <location>
        <begin position="140"/>
        <end position="149"/>
    </location>
</feature>
<feature type="compositionally biased region" description="Basic and acidic residues" evidence="2">
    <location>
        <begin position="985"/>
        <end position="996"/>
    </location>
</feature>
<dbReference type="Gene3D" id="3.40.50.11210">
    <property type="entry name" value="Rap/Ran-GAP"/>
    <property type="match status" value="1"/>
</dbReference>
<gene>
    <name evidence="4" type="ORF">D915_005544</name>
</gene>
<dbReference type="Pfam" id="PF02145">
    <property type="entry name" value="Rap_GAP"/>
    <property type="match status" value="1"/>
</dbReference>
<feature type="compositionally biased region" description="Polar residues" evidence="2">
    <location>
        <begin position="90"/>
        <end position="105"/>
    </location>
</feature>
<feature type="compositionally biased region" description="Basic residues" evidence="2">
    <location>
        <begin position="1517"/>
        <end position="1526"/>
    </location>
</feature>
<dbReference type="Proteomes" id="UP000230066">
    <property type="component" value="Unassembled WGS sequence"/>
</dbReference>
<feature type="compositionally biased region" description="Polar residues" evidence="2">
    <location>
        <begin position="1096"/>
        <end position="1109"/>
    </location>
</feature>
<feature type="region of interest" description="Disordered" evidence="2">
    <location>
        <begin position="90"/>
        <end position="164"/>
    </location>
</feature>
<dbReference type="InterPro" id="IPR000331">
    <property type="entry name" value="Rap/Ran_GAP_dom"/>
</dbReference>
<feature type="region of interest" description="Disordered" evidence="2">
    <location>
        <begin position="822"/>
        <end position="845"/>
    </location>
</feature>
<dbReference type="PROSITE" id="PS50085">
    <property type="entry name" value="RAPGAP"/>
    <property type="match status" value="1"/>
</dbReference>
<keyword evidence="5" id="KW-1185">Reference proteome</keyword>
<name>A0A4E0R5L0_FASHE</name>
<dbReference type="GO" id="GO:0051056">
    <property type="term" value="P:regulation of small GTPase mediated signal transduction"/>
    <property type="evidence" value="ECO:0007669"/>
    <property type="project" value="InterPro"/>
</dbReference>
<organism evidence="4 5">
    <name type="scientific">Fasciola hepatica</name>
    <name type="common">Liver fluke</name>
    <dbReference type="NCBI Taxonomy" id="6192"/>
    <lineage>
        <taxon>Eukaryota</taxon>
        <taxon>Metazoa</taxon>
        <taxon>Spiralia</taxon>
        <taxon>Lophotrochozoa</taxon>
        <taxon>Platyhelminthes</taxon>
        <taxon>Trematoda</taxon>
        <taxon>Digenea</taxon>
        <taxon>Plagiorchiida</taxon>
        <taxon>Echinostomata</taxon>
        <taxon>Echinostomatoidea</taxon>
        <taxon>Fasciolidae</taxon>
        <taxon>Fasciola</taxon>
    </lineage>
</organism>
<dbReference type="InterPro" id="IPR027107">
    <property type="entry name" value="Tuberin/Ral-act_asu"/>
</dbReference>
<dbReference type="SUPFAM" id="SSF48371">
    <property type="entry name" value="ARM repeat"/>
    <property type="match status" value="1"/>
</dbReference>
<feature type="compositionally biased region" description="Polar residues" evidence="2">
    <location>
        <begin position="151"/>
        <end position="161"/>
    </location>
</feature>
<feature type="domain" description="Rap-GAP" evidence="3">
    <location>
        <begin position="1165"/>
        <end position="1371"/>
    </location>
</feature>
<accession>A0A4E0R5L0</accession>
<feature type="compositionally biased region" description="Basic residues" evidence="2">
    <location>
        <begin position="1570"/>
        <end position="1587"/>
    </location>
</feature>